<dbReference type="VEuPathDB" id="MicrosporidiaDB:VICG_01247"/>
<dbReference type="RefSeq" id="XP_007604693.1">
    <property type="nucleotide sequence ID" value="XM_007604631.1"/>
</dbReference>
<dbReference type="HOGENOM" id="CLU_1256913_0_0_1"/>
<accession>L2GLI1</accession>
<evidence type="ECO:0000313" key="1">
    <source>
        <dbReference type="EMBL" id="ELA41743.1"/>
    </source>
</evidence>
<dbReference type="EMBL" id="JH370139">
    <property type="protein sequence ID" value="ELA41743.1"/>
    <property type="molecule type" value="Genomic_DNA"/>
</dbReference>
<reference evidence="2" key="1">
    <citation type="submission" date="2011-05" db="EMBL/GenBank/DDBJ databases">
        <title>The genome sequence of Vittaforma corneae strain ATCC 50505.</title>
        <authorList>
            <consortium name="The Broad Institute Genome Sequencing Platform"/>
            <person name="Cuomo C."/>
            <person name="Didier E."/>
            <person name="Bowers L."/>
            <person name="Young S.K."/>
            <person name="Zeng Q."/>
            <person name="Gargeya S."/>
            <person name="Fitzgerald M."/>
            <person name="Haas B."/>
            <person name="Abouelleil A."/>
            <person name="Alvarado L."/>
            <person name="Arachchi H.M."/>
            <person name="Berlin A."/>
            <person name="Chapman S.B."/>
            <person name="Gearin G."/>
            <person name="Goldberg J."/>
            <person name="Griggs A."/>
            <person name="Gujja S."/>
            <person name="Hansen M."/>
            <person name="Heiman D."/>
            <person name="Howarth C."/>
            <person name="Larimer J."/>
            <person name="Lui A."/>
            <person name="MacDonald P.J.P."/>
            <person name="McCowen C."/>
            <person name="Montmayeur A."/>
            <person name="Murphy C."/>
            <person name="Neiman D."/>
            <person name="Pearson M."/>
            <person name="Priest M."/>
            <person name="Roberts A."/>
            <person name="Saif S."/>
            <person name="Shea T."/>
            <person name="Sisk P."/>
            <person name="Stolte C."/>
            <person name="Sykes S."/>
            <person name="Wortman J."/>
            <person name="Nusbaum C."/>
            <person name="Birren B."/>
        </authorList>
    </citation>
    <scope>NUCLEOTIDE SEQUENCE [LARGE SCALE GENOMIC DNA]</scope>
    <source>
        <strain evidence="2">ATCC 50505</strain>
    </source>
</reference>
<gene>
    <name evidence="1" type="ORF">VICG_01247</name>
</gene>
<dbReference type="Proteomes" id="UP000011082">
    <property type="component" value="Unassembled WGS sequence"/>
</dbReference>
<evidence type="ECO:0000313" key="2">
    <source>
        <dbReference type="Proteomes" id="UP000011082"/>
    </source>
</evidence>
<dbReference type="OrthoDB" id="10649572at2759"/>
<dbReference type="GeneID" id="19881958"/>
<keyword evidence="2" id="KW-1185">Reference proteome</keyword>
<organism evidence="1 2">
    <name type="scientific">Vittaforma corneae (strain ATCC 50505)</name>
    <name type="common">Microsporidian parasite</name>
    <name type="synonym">Nosema corneum</name>
    <dbReference type="NCBI Taxonomy" id="993615"/>
    <lineage>
        <taxon>Eukaryota</taxon>
        <taxon>Fungi</taxon>
        <taxon>Fungi incertae sedis</taxon>
        <taxon>Microsporidia</taxon>
        <taxon>Nosematidae</taxon>
        <taxon>Vittaforma</taxon>
    </lineage>
</organism>
<name>L2GLI1_VITCO</name>
<proteinExistence type="predicted"/>
<sequence length="220" mass="25697">MENIATDEFLVDVFYYDYILSKAIEIYQSGSSPSIAATCLQIATVLCKRIRSEGLPLDKQLYLKEMYLKVLQMLRFYEDKFLQNRHGDDMAVFLKGFECFKTIINEYPKIKEDPDFQALSTVSLVIYKKISTQGGKECLEKEKIWSFVKMLIEEQSQARNADFDVLFNSFSEATVFDYLRRIHFKNPIMKKFTDYIKKGIDEDREWVVTQASSSGDNVRL</sequence>
<protein>
    <submittedName>
        <fullName evidence="1">Uncharacterized protein</fullName>
    </submittedName>
</protein>
<dbReference type="InParanoid" id="L2GLI1"/>
<dbReference type="AlphaFoldDB" id="L2GLI1"/>